<organism evidence="1 2">
    <name type="scientific">Roseibacillus ishigakijimensis</name>
    <dbReference type="NCBI Taxonomy" id="454146"/>
    <lineage>
        <taxon>Bacteria</taxon>
        <taxon>Pseudomonadati</taxon>
        <taxon>Verrucomicrobiota</taxon>
        <taxon>Verrucomicrobiia</taxon>
        <taxon>Verrucomicrobiales</taxon>
        <taxon>Verrucomicrobiaceae</taxon>
        <taxon>Roseibacillus</taxon>
    </lineage>
</organism>
<dbReference type="InterPro" id="IPR006311">
    <property type="entry name" value="TAT_signal"/>
</dbReference>
<evidence type="ECO:0000313" key="2">
    <source>
        <dbReference type="Proteomes" id="UP000604083"/>
    </source>
</evidence>
<name>A0A934RTL9_9BACT</name>
<dbReference type="EMBL" id="JAENIO010000131">
    <property type="protein sequence ID" value="MBK1835737.1"/>
    <property type="molecule type" value="Genomic_DNA"/>
</dbReference>
<proteinExistence type="predicted"/>
<evidence type="ECO:0000313" key="1">
    <source>
        <dbReference type="EMBL" id="MBK1835737.1"/>
    </source>
</evidence>
<accession>A0A934RTL9</accession>
<dbReference type="RefSeq" id="WP_200393171.1">
    <property type="nucleotide sequence ID" value="NZ_JAENIO010000131.1"/>
</dbReference>
<sequence>MKNSDYPEYQRRKISRRSFMKKSVVASVAASNLTMFSGLVDASWNYYGGYNYDPCLLIPDEHRSLIQVQQIGAPGPGSFCRDLYNCANGETCYGEPRLCTEFYSEEDFDGTGGEYEPGICTDTTPWP</sequence>
<protein>
    <recommendedName>
        <fullName evidence="3">Twin-arginine translocation signal domain-containing protein</fullName>
    </recommendedName>
</protein>
<comment type="caution">
    <text evidence="1">The sequence shown here is derived from an EMBL/GenBank/DDBJ whole genome shotgun (WGS) entry which is preliminary data.</text>
</comment>
<reference evidence="1" key="1">
    <citation type="submission" date="2021-01" db="EMBL/GenBank/DDBJ databases">
        <title>Modified the classification status of verrucomicrobia.</title>
        <authorList>
            <person name="Feng X."/>
        </authorList>
    </citation>
    <scope>NUCLEOTIDE SEQUENCE</scope>
    <source>
        <strain evidence="1">KCTC 12986</strain>
    </source>
</reference>
<dbReference type="Proteomes" id="UP000604083">
    <property type="component" value="Unassembled WGS sequence"/>
</dbReference>
<gene>
    <name evidence="1" type="ORF">JIN78_16865</name>
</gene>
<dbReference type="AlphaFoldDB" id="A0A934RTL9"/>
<evidence type="ECO:0008006" key="3">
    <source>
        <dbReference type="Google" id="ProtNLM"/>
    </source>
</evidence>
<keyword evidence="2" id="KW-1185">Reference proteome</keyword>
<dbReference type="PROSITE" id="PS51318">
    <property type="entry name" value="TAT"/>
    <property type="match status" value="1"/>
</dbReference>